<proteinExistence type="predicted"/>
<evidence type="ECO:0000256" key="1">
    <source>
        <dbReference type="SAM" id="MobiDB-lite"/>
    </source>
</evidence>
<feature type="compositionally biased region" description="Low complexity" evidence="1">
    <location>
        <begin position="47"/>
        <end position="58"/>
    </location>
</feature>
<organism evidence="2 3">
    <name type="scientific">Pristionchus entomophagus</name>
    <dbReference type="NCBI Taxonomy" id="358040"/>
    <lineage>
        <taxon>Eukaryota</taxon>
        <taxon>Metazoa</taxon>
        <taxon>Ecdysozoa</taxon>
        <taxon>Nematoda</taxon>
        <taxon>Chromadorea</taxon>
        <taxon>Rhabditida</taxon>
        <taxon>Rhabditina</taxon>
        <taxon>Diplogasteromorpha</taxon>
        <taxon>Diplogasteroidea</taxon>
        <taxon>Neodiplogasteridae</taxon>
        <taxon>Pristionchus</taxon>
    </lineage>
</organism>
<keyword evidence="3" id="KW-1185">Reference proteome</keyword>
<name>A0AAV5TPG9_9BILA</name>
<accession>A0AAV5TPG9</accession>
<sequence length="71" mass="8046">MLTRSKTSSGDEKPTNPEFKRISFEQLEKEMGTVDYYDEREDEDLESFSSVSSGTESGTDYDSVNTVDMSE</sequence>
<gene>
    <name evidence="2" type="ORF">PENTCL1PPCAC_18374</name>
</gene>
<evidence type="ECO:0000313" key="3">
    <source>
        <dbReference type="Proteomes" id="UP001432027"/>
    </source>
</evidence>
<feature type="non-terminal residue" evidence="2">
    <location>
        <position position="71"/>
    </location>
</feature>
<comment type="caution">
    <text evidence="2">The sequence shown here is derived from an EMBL/GenBank/DDBJ whole genome shotgun (WGS) entry which is preliminary data.</text>
</comment>
<feature type="region of interest" description="Disordered" evidence="1">
    <location>
        <begin position="1"/>
        <end position="71"/>
    </location>
</feature>
<dbReference type="EMBL" id="BTSX01000004">
    <property type="protein sequence ID" value="GMS96199.1"/>
    <property type="molecule type" value="Genomic_DNA"/>
</dbReference>
<feature type="compositionally biased region" description="Acidic residues" evidence="1">
    <location>
        <begin position="36"/>
        <end position="46"/>
    </location>
</feature>
<feature type="compositionally biased region" description="Polar residues" evidence="1">
    <location>
        <begin position="60"/>
        <end position="71"/>
    </location>
</feature>
<dbReference type="AlphaFoldDB" id="A0AAV5TPG9"/>
<dbReference type="Proteomes" id="UP001432027">
    <property type="component" value="Unassembled WGS sequence"/>
</dbReference>
<evidence type="ECO:0000313" key="2">
    <source>
        <dbReference type="EMBL" id="GMS96199.1"/>
    </source>
</evidence>
<protein>
    <submittedName>
        <fullName evidence="2">Uncharacterized protein</fullName>
    </submittedName>
</protein>
<reference evidence="2" key="1">
    <citation type="submission" date="2023-10" db="EMBL/GenBank/DDBJ databases">
        <title>Genome assembly of Pristionchus species.</title>
        <authorList>
            <person name="Yoshida K."/>
            <person name="Sommer R.J."/>
        </authorList>
    </citation>
    <scope>NUCLEOTIDE SEQUENCE</scope>
    <source>
        <strain evidence="2">RS0144</strain>
    </source>
</reference>
<feature type="compositionally biased region" description="Basic and acidic residues" evidence="1">
    <location>
        <begin position="9"/>
        <end position="32"/>
    </location>
</feature>